<evidence type="ECO:0000313" key="6">
    <source>
        <dbReference type="Proteomes" id="UP000224567"/>
    </source>
</evidence>
<accession>A0A2G2W6I5</accession>
<name>A0A2G2W6I5_CAPBA</name>
<evidence type="ECO:0000256" key="2">
    <source>
        <dbReference type="ARBA" id="ARBA00022776"/>
    </source>
</evidence>
<dbReference type="GO" id="GO:0051301">
    <property type="term" value="P:cell division"/>
    <property type="evidence" value="ECO:0007669"/>
    <property type="project" value="UniProtKB-KW"/>
</dbReference>
<dbReference type="Pfam" id="PF12859">
    <property type="entry name" value="ANAPC1"/>
    <property type="match status" value="2"/>
</dbReference>
<dbReference type="GO" id="GO:0007091">
    <property type="term" value="P:metaphase/anaphase transition of mitotic cell cycle"/>
    <property type="evidence" value="ECO:0007669"/>
    <property type="project" value="TreeGrafter"/>
</dbReference>
<evidence type="ECO:0000259" key="4">
    <source>
        <dbReference type="Pfam" id="PF12859"/>
    </source>
</evidence>
<organism evidence="5 6">
    <name type="scientific">Capsicum baccatum</name>
    <name type="common">Peruvian pepper</name>
    <dbReference type="NCBI Taxonomy" id="33114"/>
    <lineage>
        <taxon>Eukaryota</taxon>
        <taxon>Viridiplantae</taxon>
        <taxon>Streptophyta</taxon>
        <taxon>Embryophyta</taxon>
        <taxon>Tracheophyta</taxon>
        <taxon>Spermatophyta</taxon>
        <taxon>Magnoliopsida</taxon>
        <taxon>eudicotyledons</taxon>
        <taxon>Gunneridae</taxon>
        <taxon>Pentapetalae</taxon>
        <taxon>asterids</taxon>
        <taxon>lamiids</taxon>
        <taxon>Solanales</taxon>
        <taxon>Solanaceae</taxon>
        <taxon>Solanoideae</taxon>
        <taxon>Capsiceae</taxon>
        <taxon>Capsicum</taxon>
    </lineage>
</organism>
<dbReference type="InterPro" id="IPR049255">
    <property type="entry name" value="Apc1_N"/>
</dbReference>
<feature type="domain" description="Anaphase-promoting complex subunit 1 N-terminal" evidence="4">
    <location>
        <begin position="331"/>
        <end position="426"/>
    </location>
</feature>
<dbReference type="EMBL" id="MLFT02000008">
    <property type="protein sequence ID" value="PHT40824.1"/>
    <property type="molecule type" value="Genomic_DNA"/>
</dbReference>
<dbReference type="GO" id="GO:0031145">
    <property type="term" value="P:anaphase-promoting complex-dependent catabolic process"/>
    <property type="evidence" value="ECO:0007669"/>
    <property type="project" value="TreeGrafter"/>
</dbReference>
<protein>
    <submittedName>
        <fullName evidence="5">Anaphase-promoting complex subunit 1</fullName>
    </submittedName>
</protein>
<dbReference type="STRING" id="33114.A0A2G2W6I5"/>
<dbReference type="GO" id="GO:0070979">
    <property type="term" value="P:protein K11-linked ubiquitination"/>
    <property type="evidence" value="ECO:0007669"/>
    <property type="project" value="TreeGrafter"/>
</dbReference>
<dbReference type="PANTHER" id="PTHR12827:SF3">
    <property type="entry name" value="ANAPHASE-PROMOTING COMPLEX SUBUNIT 1"/>
    <property type="match status" value="1"/>
</dbReference>
<evidence type="ECO:0000313" key="5">
    <source>
        <dbReference type="EMBL" id="PHT40824.1"/>
    </source>
</evidence>
<proteinExistence type="predicted"/>
<keyword evidence="2" id="KW-0498">Mitosis</keyword>
<dbReference type="Proteomes" id="UP000224567">
    <property type="component" value="Unassembled WGS sequence"/>
</dbReference>
<keyword evidence="3" id="KW-0131">Cell cycle</keyword>
<feature type="domain" description="Anaphase-promoting complex subunit 1 N-terminal" evidence="4">
    <location>
        <begin position="35"/>
        <end position="300"/>
    </location>
</feature>
<gene>
    <name evidence="5" type="ORF">CQW23_19678</name>
</gene>
<dbReference type="GO" id="GO:0005680">
    <property type="term" value="C:anaphase-promoting complex"/>
    <property type="evidence" value="ECO:0007669"/>
    <property type="project" value="InterPro"/>
</dbReference>
<dbReference type="PANTHER" id="PTHR12827">
    <property type="entry name" value="MEIOTIC CHECKPOINT REGULATOR TSG24 FAMILY MEMBER"/>
    <property type="match status" value="1"/>
</dbReference>
<reference evidence="6" key="2">
    <citation type="journal article" date="2017" name="J. Anim. Genet.">
        <title>Multiple reference genome sequences of hot pepper reveal the massive evolution of plant disease resistance genes by retroduplication.</title>
        <authorList>
            <person name="Kim S."/>
            <person name="Park J."/>
            <person name="Yeom S.-I."/>
            <person name="Kim Y.-M."/>
            <person name="Seo E."/>
            <person name="Kim K.-T."/>
            <person name="Kim M.-S."/>
            <person name="Lee J.M."/>
            <person name="Cheong K."/>
            <person name="Shin H.-S."/>
            <person name="Kim S.-B."/>
            <person name="Han K."/>
            <person name="Lee J."/>
            <person name="Park M."/>
            <person name="Lee H.-A."/>
            <person name="Lee H.-Y."/>
            <person name="Lee Y."/>
            <person name="Oh S."/>
            <person name="Lee J.H."/>
            <person name="Choi E."/>
            <person name="Choi E."/>
            <person name="Lee S.E."/>
            <person name="Jeon J."/>
            <person name="Kim H."/>
            <person name="Choi G."/>
            <person name="Song H."/>
            <person name="Lee J."/>
            <person name="Lee S.-C."/>
            <person name="Kwon J.-K."/>
            <person name="Lee H.-Y."/>
            <person name="Koo N."/>
            <person name="Hong Y."/>
            <person name="Kim R.W."/>
            <person name="Kang W.-H."/>
            <person name="Huh J.H."/>
            <person name="Kang B.-C."/>
            <person name="Yang T.-J."/>
            <person name="Lee Y.-H."/>
            <person name="Bennetzen J.L."/>
            <person name="Choi D."/>
        </authorList>
    </citation>
    <scope>NUCLEOTIDE SEQUENCE [LARGE SCALE GENOMIC DNA]</scope>
    <source>
        <strain evidence="6">cv. PBC81</strain>
    </source>
</reference>
<keyword evidence="6" id="KW-1185">Reference proteome</keyword>
<dbReference type="GO" id="GO:0060090">
    <property type="term" value="F:molecular adaptor activity"/>
    <property type="evidence" value="ECO:0007669"/>
    <property type="project" value="TreeGrafter"/>
</dbReference>
<dbReference type="OrthoDB" id="1265366at2759"/>
<reference evidence="5 6" key="1">
    <citation type="journal article" date="2017" name="Genome Biol.">
        <title>New reference genome sequences of hot pepper reveal the massive evolution of plant disease-resistance genes by retroduplication.</title>
        <authorList>
            <person name="Kim S."/>
            <person name="Park J."/>
            <person name="Yeom S.I."/>
            <person name="Kim Y.M."/>
            <person name="Seo E."/>
            <person name="Kim K.T."/>
            <person name="Kim M.S."/>
            <person name="Lee J.M."/>
            <person name="Cheong K."/>
            <person name="Shin H.S."/>
            <person name="Kim S.B."/>
            <person name="Han K."/>
            <person name="Lee J."/>
            <person name="Park M."/>
            <person name="Lee H.A."/>
            <person name="Lee H.Y."/>
            <person name="Lee Y."/>
            <person name="Oh S."/>
            <person name="Lee J.H."/>
            <person name="Choi E."/>
            <person name="Choi E."/>
            <person name="Lee S.E."/>
            <person name="Jeon J."/>
            <person name="Kim H."/>
            <person name="Choi G."/>
            <person name="Song H."/>
            <person name="Lee J."/>
            <person name="Lee S.C."/>
            <person name="Kwon J.K."/>
            <person name="Lee H.Y."/>
            <person name="Koo N."/>
            <person name="Hong Y."/>
            <person name="Kim R.W."/>
            <person name="Kang W.H."/>
            <person name="Huh J.H."/>
            <person name="Kang B.C."/>
            <person name="Yang T.J."/>
            <person name="Lee Y.H."/>
            <person name="Bennetzen J.L."/>
            <person name="Choi D."/>
        </authorList>
    </citation>
    <scope>NUCLEOTIDE SEQUENCE [LARGE SCALE GENOMIC DNA]</scope>
    <source>
        <strain evidence="6">cv. PBC81</strain>
    </source>
</reference>
<dbReference type="AlphaFoldDB" id="A0A2G2W6I5"/>
<evidence type="ECO:0000256" key="1">
    <source>
        <dbReference type="ARBA" id="ARBA00022618"/>
    </source>
</evidence>
<evidence type="ECO:0000256" key="3">
    <source>
        <dbReference type="ARBA" id="ARBA00023306"/>
    </source>
</evidence>
<sequence>MGSVGARELTVLGEFKPFGLIAEALDGKPSDTCVDDYRYFLFSPHVTKQRDEADEHDLPSPSSNRSDHELFIRGNRIIWSIGLRVYKRFTLPSAVIKLFCMADMWFHTNLHSLVEFSNFILVHFLLWQACWCQMGDTSDTVLCILQWDSLSIYDTSGEVTSVPLPRSITSIWPLPFGLLLQQAPEGSSQAHIQFSSLSPLLNARDTIRSKREVSTQQNYTAVLGLDFTLKGDGSSMSSHLILKDPLEEPQPTYIEEKGRLNLNKEFDERTIWTGDCVPLMASYNKAKLQHSLWVVETINSNIEMGNSRFPGVPLGVLTKQFSFRRIWQGKGSQEAATKVFLATDDYASPIICFLLQEQNKLLSLQLHTVEKNTKVIYDIKPDMSWSIPAVAAAPVVVTRPGVKVCGLPFVDIVVLTSKNTLLLYLGMYTKLVMNVINTRISKGLGEDICNKIGKDYGRLGDLS</sequence>
<dbReference type="InterPro" id="IPR024990">
    <property type="entry name" value="Apc1"/>
</dbReference>
<comment type="caution">
    <text evidence="5">The sequence shown here is derived from an EMBL/GenBank/DDBJ whole genome shotgun (WGS) entry which is preliminary data.</text>
</comment>
<keyword evidence="1" id="KW-0132">Cell division</keyword>